<dbReference type="EMBL" id="NKCK01000009">
    <property type="protein sequence ID" value="RSM13645.1"/>
    <property type="molecule type" value="Genomic_DNA"/>
</dbReference>
<feature type="repeat" description="ANK" evidence="3">
    <location>
        <begin position="61"/>
        <end position="93"/>
    </location>
</feature>
<evidence type="ECO:0000256" key="3">
    <source>
        <dbReference type="PROSITE-ProRule" id="PRU00023"/>
    </source>
</evidence>
<dbReference type="PROSITE" id="PS50297">
    <property type="entry name" value="ANK_REP_REGION"/>
    <property type="match status" value="1"/>
</dbReference>
<dbReference type="PANTHER" id="PTHR24198">
    <property type="entry name" value="ANKYRIN REPEAT AND PROTEIN KINASE DOMAIN-CONTAINING PROTEIN"/>
    <property type="match status" value="1"/>
</dbReference>
<dbReference type="SUPFAM" id="SSF48403">
    <property type="entry name" value="Ankyrin repeat"/>
    <property type="match status" value="1"/>
</dbReference>
<evidence type="ECO:0000256" key="1">
    <source>
        <dbReference type="ARBA" id="ARBA00022737"/>
    </source>
</evidence>
<dbReference type="AlphaFoldDB" id="A0A428UH69"/>
<keyword evidence="1" id="KW-0677">Repeat</keyword>
<accession>A0A428UH69</accession>
<evidence type="ECO:0000313" key="4">
    <source>
        <dbReference type="EMBL" id="RSM13645.1"/>
    </source>
</evidence>
<dbReference type="PANTHER" id="PTHR24198:SF165">
    <property type="entry name" value="ANKYRIN REPEAT-CONTAINING PROTEIN-RELATED"/>
    <property type="match status" value="1"/>
</dbReference>
<evidence type="ECO:0000313" key="5">
    <source>
        <dbReference type="Proteomes" id="UP000287144"/>
    </source>
</evidence>
<dbReference type="SMART" id="SM00248">
    <property type="entry name" value="ANK"/>
    <property type="match status" value="2"/>
</dbReference>
<dbReference type="PROSITE" id="PS50088">
    <property type="entry name" value="ANK_REPEAT"/>
    <property type="match status" value="2"/>
</dbReference>
<dbReference type="InterPro" id="IPR002110">
    <property type="entry name" value="Ankyrin_rpt"/>
</dbReference>
<feature type="repeat" description="ANK" evidence="3">
    <location>
        <begin position="26"/>
        <end position="58"/>
    </location>
</feature>
<evidence type="ECO:0000256" key="2">
    <source>
        <dbReference type="ARBA" id="ARBA00023043"/>
    </source>
</evidence>
<dbReference type="InterPro" id="IPR036770">
    <property type="entry name" value="Ankyrin_rpt-contain_sf"/>
</dbReference>
<dbReference type="STRING" id="1325735.A0A428UH69"/>
<gene>
    <name evidence="4" type="ORF">CEP52_001843</name>
</gene>
<sequence length="120" mass="12855">MNGNMSFIRHFVSRGVDINAPPASNCGATALQFAAIQGHYNVVVFLLENGADVNAPGAAVGGRTALQGASEHGRLDIVHLLLENDQEEGSLDQRCQDAAVFAERNGHFVIAEILRGWKKT</sequence>
<name>A0A428UH69_9HYPO</name>
<dbReference type="Pfam" id="PF12796">
    <property type="entry name" value="Ank_2"/>
    <property type="match status" value="1"/>
</dbReference>
<protein>
    <submittedName>
        <fullName evidence="4">Uncharacterized protein</fullName>
    </submittedName>
</protein>
<dbReference type="GO" id="GO:0005737">
    <property type="term" value="C:cytoplasm"/>
    <property type="evidence" value="ECO:0007669"/>
    <property type="project" value="TreeGrafter"/>
</dbReference>
<keyword evidence="5" id="KW-1185">Reference proteome</keyword>
<keyword evidence="2 3" id="KW-0040">ANK repeat</keyword>
<comment type="caution">
    <text evidence="4">The sequence shown here is derived from an EMBL/GenBank/DDBJ whole genome shotgun (WGS) entry which is preliminary data.</text>
</comment>
<proteinExistence type="predicted"/>
<reference evidence="4 5" key="1">
    <citation type="submission" date="2017-06" db="EMBL/GenBank/DDBJ databases">
        <title>Comparative genomic analysis of Ambrosia Fusariam Clade fungi.</title>
        <authorList>
            <person name="Stajich J.E."/>
            <person name="Carrillo J."/>
            <person name="Kijimoto T."/>
            <person name="Eskalen A."/>
            <person name="O'Donnell K."/>
            <person name="Kasson M."/>
        </authorList>
    </citation>
    <scope>NUCLEOTIDE SEQUENCE [LARGE SCALE GENOMIC DNA]</scope>
    <source>
        <strain evidence="4 5">NRRL62579</strain>
    </source>
</reference>
<dbReference type="Proteomes" id="UP000287144">
    <property type="component" value="Unassembled WGS sequence"/>
</dbReference>
<organism evidence="4 5">
    <name type="scientific">Fusarium oligoseptatum</name>
    <dbReference type="NCBI Taxonomy" id="2604345"/>
    <lineage>
        <taxon>Eukaryota</taxon>
        <taxon>Fungi</taxon>
        <taxon>Dikarya</taxon>
        <taxon>Ascomycota</taxon>
        <taxon>Pezizomycotina</taxon>
        <taxon>Sordariomycetes</taxon>
        <taxon>Hypocreomycetidae</taxon>
        <taxon>Hypocreales</taxon>
        <taxon>Nectriaceae</taxon>
        <taxon>Fusarium</taxon>
        <taxon>Fusarium solani species complex</taxon>
    </lineage>
</organism>
<dbReference type="Gene3D" id="1.25.40.20">
    <property type="entry name" value="Ankyrin repeat-containing domain"/>
    <property type="match status" value="1"/>
</dbReference>